<organism evidence="1">
    <name type="scientific">Kribbella sp. HUAS MG21</name>
    <dbReference type="NCBI Taxonomy" id="3160966"/>
    <lineage>
        <taxon>Bacteria</taxon>
        <taxon>Bacillati</taxon>
        <taxon>Actinomycetota</taxon>
        <taxon>Actinomycetes</taxon>
        <taxon>Propionibacteriales</taxon>
        <taxon>Kribbellaceae</taxon>
        <taxon>Kribbella</taxon>
    </lineage>
</organism>
<reference evidence="1" key="1">
    <citation type="submission" date="2024-06" db="EMBL/GenBank/DDBJ databases">
        <title>Kribbella sp. strain HUAS MG21 genome sequences.</title>
        <authorList>
            <person name="Mo P."/>
        </authorList>
    </citation>
    <scope>NUCLEOTIDE SEQUENCE</scope>
    <source>
        <strain evidence="1">HUAS MG21</strain>
    </source>
</reference>
<accession>A0AAU7TPN8</accession>
<proteinExistence type="predicted"/>
<evidence type="ECO:0000313" key="1">
    <source>
        <dbReference type="EMBL" id="XBV28591.1"/>
    </source>
</evidence>
<gene>
    <name evidence="1" type="ORF">ABN611_19600</name>
</gene>
<dbReference type="EMBL" id="CP158165">
    <property type="protein sequence ID" value="XBV28591.1"/>
    <property type="molecule type" value="Genomic_DNA"/>
</dbReference>
<sequence>MANRGWLNRDDQFLPGQVLFSSDRQFEVWVYTVSHSQLLLRARADDEHTTTLDVLFKPVDAVRLRMSYDGLTVRCADQTERTEVLLEQQIPEPGQGVRVLKLDGGYVVCGALGWLEDDRDGRAPSDLASFAPATDPSRILGGG</sequence>
<protein>
    <submittedName>
        <fullName evidence="1">Uncharacterized protein</fullName>
    </submittedName>
</protein>
<name>A0AAU7TPN8_9ACTN</name>
<dbReference type="AlphaFoldDB" id="A0AAU7TPN8"/>
<dbReference type="RefSeq" id="WP_350281342.1">
    <property type="nucleotide sequence ID" value="NZ_CP158165.1"/>
</dbReference>